<name>A0A0H5E7C7_9BACT</name>
<keyword evidence="9 10" id="KW-0143">Chaperone</keyword>
<evidence type="ECO:0000256" key="7">
    <source>
        <dbReference type="ARBA" id="ARBA00023004"/>
    </source>
</evidence>
<proteinExistence type="inferred from homology"/>
<keyword evidence="13" id="KW-1185">Reference proteome</keyword>
<evidence type="ECO:0000313" key="12">
    <source>
        <dbReference type="EMBL" id="CRX39235.1"/>
    </source>
</evidence>
<keyword evidence="7 10" id="KW-0408">Iron</keyword>
<dbReference type="PANTHER" id="PTHR13932">
    <property type="entry name" value="COPROPORPHYRINIGEN III OXIDASE"/>
    <property type="match status" value="1"/>
</dbReference>
<dbReference type="Proteomes" id="UP000220251">
    <property type="component" value="Unassembled WGS sequence"/>
</dbReference>
<evidence type="ECO:0000256" key="8">
    <source>
        <dbReference type="ARBA" id="ARBA00023014"/>
    </source>
</evidence>
<evidence type="ECO:0000256" key="3">
    <source>
        <dbReference type="ARBA" id="ARBA00017228"/>
    </source>
</evidence>
<dbReference type="SFLD" id="SFLDG01065">
    <property type="entry name" value="anaerobic_coproporphyrinogen-I"/>
    <property type="match status" value="2"/>
</dbReference>
<accession>A0A0H5E7C7</accession>
<keyword evidence="10" id="KW-0004">4Fe-4S</keyword>
<dbReference type="CDD" id="cd01335">
    <property type="entry name" value="Radical_SAM"/>
    <property type="match status" value="1"/>
</dbReference>
<evidence type="ECO:0000256" key="5">
    <source>
        <dbReference type="ARBA" id="ARBA00022691"/>
    </source>
</evidence>
<protein>
    <recommendedName>
        <fullName evidence="3 10">Heme chaperone HemW</fullName>
    </recommendedName>
</protein>
<comment type="subcellular location">
    <subcellularLocation>
        <location evidence="10">Cytoplasm</location>
    </subcellularLocation>
</comment>
<evidence type="ECO:0000256" key="4">
    <source>
        <dbReference type="ARBA" id="ARBA00022617"/>
    </source>
</evidence>
<evidence type="ECO:0000256" key="6">
    <source>
        <dbReference type="ARBA" id="ARBA00022723"/>
    </source>
</evidence>
<dbReference type="Pfam" id="PF04055">
    <property type="entry name" value="Radical_SAM"/>
    <property type="match status" value="1"/>
</dbReference>
<evidence type="ECO:0000256" key="2">
    <source>
        <dbReference type="ARBA" id="ARBA00006100"/>
    </source>
</evidence>
<dbReference type="GO" id="GO:0006779">
    <property type="term" value="P:porphyrin-containing compound biosynthetic process"/>
    <property type="evidence" value="ECO:0007669"/>
    <property type="project" value="InterPro"/>
</dbReference>
<dbReference type="InterPro" id="IPR006638">
    <property type="entry name" value="Elp3/MiaA/NifB-like_rSAM"/>
</dbReference>
<keyword evidence="5 10" id="KW-0949">S-adenosyl-L-methionine</keyword>
<dbReference type="InterPro" id="IPR058240">
    <property type="entry name" value="rSAM_sf"/>
</dbReference>
<dbReference type="RefSeq" id="WP_098039101.1">
    <property type="nucleotide sequence ID" value="NZ_CWGJ01000026.1"/>
</dbReference>
<dbReference type="GO" id="GO:0004109">
    <property type="term" value="F:coproporphyrinogen oxidase activity"/>
    <property type="evidence" value="ECO:0007669"/>
    <property type="project" value="InterPro"/>
</dbReference>
<evidence type="ECO:0000313" key="13">
    <source>
        <dbReference type="Proteomes" id="UP000220251"/>
    </source>
</evidence>
<dbReference type="SUPFAM" id="SSF102114">
    <property type="entry name" value="Radical SAM enzymes"/>
    <property type="match status" value="1"/>
</dbReference>
<dbReference type="SFLD" id="SFLDF00562">
    <property type="entry name" value="HemN-like__clustered_with_heat"/>
    <property type="match status" value="1"/>
</dbReference>
<feature type="domain" description="Radical SAM core" evidence="11">
    <location>
        <begin position="5"/>
        <end position="238"/>
    </location>
</feature>
<organism evidence="12 13">
    <name type="scientific">Estrella lausannensis</name>
    <dbReference type="NCBI Taxonomy" id="483423"/>
    <lineage>
        <taxon>Bacteria</taxon>
        <taxon>Pseudomonadati</taxon>
        <taxon>Chlamydiota</taxon>
        <taxon>Chlamydiia</taxon>
        <taxon>Parachlamydiales</taxon>
        <taxon>Candidatus Criblamydiaceae</taxon>
        <taxon>Estrella</taxon>
    </lineage>
</organism>
<keyword evidence="10" id="KW-0963">Cytoplasm</keyword>
<keyword evidence="4 10" id="KW-0349">Heme</keyword>
<dbReference type="PROSITE" id="PS51918">
    <property type="entry name" value="RADICAL_SAM"/>
    <property type="match status" value="1"/>
</dbReference>
<dbReference type="AlphaFoldDB" id="A0A0H5E7C7"/>
<dbReference type="Gene3D" id="3.20.20.70">
    <property type="entry name" value="Aldolase class I"/>
    <property type="match status" value="1"/>
</dbReference>
<evidence type="ECO:0000256" key="1">
    <source>
        <dbReference type="ARBA" id="ARBA00001966"/>
    </source>
</evidence>
<dbReference type="InterPro" id="IPR034505">
    <property type="entry name" value="Coproporphyrinogen-III_oxidase"/>
</dbReference>
<dbReference type="InterPro" id="IPR010723">
    <property type="entry name" value="HemN_C"/>
</dbReference>
<dbReference type="Pfam" id="PF06969">
    <property type="entry name" value="HemN_C"/>
    <property type="match status" value="1"/>
</dbReference>
<keyword evidence="12" id="KW-0560">Oxidoreductase</keyword>
<dbReference type="InterPro" id="IPR007197">
    <property type="entry name" value="rSAM"/>
</dbReference>
<dbReference type="InterPro" id="IPR013785">
    <property type="entry name" value="Aldolase_TIM"/>
</dbReference>
<sequence>MVIPLPQPEEISLYFHVPFCKKKCGYCHFFVVKDDKELHESLVQGFIQEIKRAAPILKKRKLVSIYFGGGTPSLLSAMHIETVLNEVTRAIAFSPSDTEITMEFNPESCSKETFHHFKSAGINRASIGIQSFDDALLLSLTREHSAQKGRDAVLASAEAGIDNITIDLMYEIPGQTKKSWDNTLQTATDLPITHLSLYNLTFEEGTSFYRKKSALSLLLPSDEEAKDMLLHAVDHFERENLHRYEISAFAKTGFYSRHNTGYWLGREFFGFGPSAFSYLGGKRLRNTENLKTYLKLCKEGDSPIDFEEELEREGKLRELFTISLRLSQGVAIKEFEERFMPLSQKLMEEVANLEKKEFLRTDGARISLTEKGRLFFNDVASELI</sequence>
<dbReference type="SFLD" id="SFLDF00288">
    <property type="entry name" value="HemN-like__clustered_with_nucl"/>
    <property type="match status" value="1"/>
</dbReference>
<keyword evidence="6 10" id="KW-0479">Metal-binding</keyword>
<dbReference type="SFLD" id="SFLDG01082">
    <property type="entry name" value="B12-binding_domain_containing"/>
    <property type="match status" value="1"/>
</dbReference>
<evidence type="ECO:0000256" key="9">
    <source>
        <dbReference type="ARBA" id="ARBA00023186"/>
    </source>
</evidence>
<dbReference type="GO" id="GO:0051539">
    <property type="term" value="F:4 iron, 4 sulfur cluster binding"/>
    <property type="evidence" value="ECO:0007669"/>
    <property type="project" value="UniProtKB-UniRule"/>
</dbReference>
<dbReference type="GO" id="GO:0046872">
    <property type="term" value="F:metal ion binding"/>
    <property type="evidence" value="ECO:0007669"/>
    <property type="project" value="UniProtKB-UniRule"/>
</dbReference>
<dbReference type="GO" id="GO:0005737">
    <property type="term" value="C:cytoplasm"/>
    <property type="evidence" value="ECO:0007669"/>
    <property type="project" value="UniProtKB-SubCell"/>
</dbReference>
<reference evidence="13" key="1">
    <citation type="submission" date="2015-06" db="EMBL/GenBank/DDBJ databases">
        <authorList>
            <person name="Bertelli C."/>
        </authorList>
    </citation>
    <scope>NUCLEOTIDE SEQUENCE [LARGE SCALE GENOMIC DNA]</scope>
    <source>
        <strain evidence="13">CRIB-30</strain>
    </source>
</reference>
<comment type="similarity">
    <text evidence="2">Belongs to the anaerobic coproporphyrinogen-III oxidase family. HemW subfamily.</text>
</comment>
<gene>
    <name evidence="12" type="primary">hemN</name>
    <name evidence="12" type="ORF">ELAC_1910</name>
</gene>
<dbReference type="NCBIfam" id="TIGR00539">
    <property type="entry name" value="hemN_rel"/>
    <property type="match status" value="1"/>
</dbReference>
<comment type="function">
    <text evidence="10">Probably acts as a heme chaperone, transferring heme to an unknown acceptor. Binds one molecule of heme per monomer, possibly covalently. Binds 1 [4Fe-4S] cluster. The cluster is coordinated with 3 cysteines and an exchangeable S-adenosyl-L-methionine.</text>
</comment>
<dbReference type="SMART" id="SM00729">
    <property type="entry name" value="Elp3"/>
    <property type="match status" value="1"/>
</dbReference>
<dbReference type="SFLD" id="SFLDS00029">
    <property type="entry name" value="Radical_SAM"/>
    <property type="match status" value="2"/>
</dbReference>
<dbReference type="EMBL" id="CWGJ01000026">
    <property type="protein sequence ID" value="CRX39235.1"/>
    <property type="molecule type" value="Genomic_DNA"/>
</dbReference>
<evidence type="ECO:0000259" key="11">
    <source>
        <dbReference type="PROSITE" id="PS51918"/>
    </source>
</evidence>
<comment type="cofactor">
    <cofactor evidence="1">
        <name>[4Fe-4S] cluster</name>
        <dbReference type="ChEBI" id="CHEBI:49883"/>
    </cofactor>
</comment>
<dbReference type="PANTHER" id="PTHR13932:SF5">
    <property type="entry name" value="RADICAL S-ADENOSYL METHIONINE DOMAIN-CONTAINING PROTEIN 1, MITOCHONDRIAL"/>
    <property type="match status" value="1"/>
</dbReference>
<keyword evidence="8 10" id="KW-0411">Iron-sulfur</keyword>
<evidence type="ECO:0000256" key="10">
    <source>
        <dbReference type="RuleBase" id="RU364116"/>
    </source>
</evidence>
<dbReference type="OrthoDB" id="9808022at2"/>
<dbReference type="InterPro" id="IPR004559">
    <property type="entry name" value="HemW-like"/>
</dbReference>